<reference evidence="1 2" key="1">
    <citation type="journal article" date="2020" name="Int. J. Syst. Evol. Microbiol.">
        <title>Sulfuracidifex tepidarius gen. nov., sp. nov. and transfer of Sulfolobus metallicus Huber and Stetter 1992 to the genus Sulfuracidifex as Sulfuracidifex metallicus comb. nov.</title>
        <authorList>
            <person name="Itoh T."/>
            <person name="Miura T."/>
            <person name="Sakai H.D."/>
            <person name="Kato S."/>
            <person name="Ohkuma M."/>
            <person name="Takashina T."/>
        </authorList>
    </citation>
    <scope>NUCLEOTIDE SEQUENCE [LARGE SCALE GENOMIC DNA]</scope>
    <source>
        <strain evidence="1 2">IC-006</strain>
    </source>
</reference>
<evidence type="ECO:0000313" key="2">
    <source>
        <dbReference type="Proteomes" id="UP000322983"/>
    </source>
</evidence>
<proteinExistence type="predicted"/>
<organism evidence="1 2">
    <name type="scientific">Sulfuracidifex tepidarius</name>
    <dbReference type="NCBI Taxonomy" id="1294262"/>
    <lineage>
        <taxon>Archaea</taxon>
        <taxon>Thermoproteota</taxon>
        <taxon>Thermoprotei</taxon>
        <taxon>Sulfolobales</taxon>
        <taxon>Sulfolobaceae</taxon>
        <taxon>Sulfuracidifex</taxon>
    </lineage>
</organism>
<gene>
    <name evidence="1" type="ORF">IC006_0505</name>
</gene>
<dbReference type="OrthoDB" id="43683at2157"/>
<dbReference type="InterPro" id="IPR009321">
    <property type="entry name" value="DUF973"/>
</dbReference>
<dbReference type="Pfam" id="PF06157">
    <property type="entry name" value="DUF973"/>
    <property type="match status" value="1"/>
</dbReference>
<keyword evidence="2" id="KW-1185">Reference proteome</keyword>
<accession>A0A510DSR7</accession>
<dbReference type="Proteomes" id="UP000322983">
    <property type="component" value="Chromosome"/>
</dbReference>
<protein>
    <submittedName>
        <fullName evidence="1">Uncharacterized protein</fullName>
    </submittedName>
</protein>
<evidence type="ECO:0000313" key="1">
    <source>
        <dbReference type="EMBL" id="BBG23221.1"/>
    </source>
</evidence>
<dbReference type="KEGG" id="step:IC006_0505"/>
<dbReference type="AlphaFoldDB" id="A0A510DSR7"/>
<dbReference type="EMBL" id="AP018929">
    <property type="protein sequence ID" value="BBG23221.1"/>
    <property type="molecule type" value="Genomic_DNA"/>
</dbReference>
<name>A0A510DSR7_9CREN</name>
<sequence>MSISSATIQGTQYYAPSTSISPASLVPGNNNVLINFGSVSLSPGVQYQILLTISNGSQIPVKVLAR</sequence>